<organism evidence="2 3">
    <name type="scientific">Kineosporia succinea</name>
    <dbReference type="NCBI Taxonomy" id="84632"/>
    <lineage>
        <taxon>Bacteria</taxon>
        <taxon>Bacillati</taxon>
        <taxon>Actinomycetota</taxon>
        <taxon>Actinomycetes</taxon>
        <taxon>Kineosporiales</taxon>
        <taxon>Kineosporiaceae</taxon>
        <taxon>Kineosporia</taxon>
    </lineage>
</organism>
<evidence type="ECO:0000256" key="1">
    <source>
        <dbReference type="SAM" id="SignalP"/>
    </source>
</evidence>
<dbReference type="RefSeq" id="WP_307250283.1">
    <property type="nucleotide sequence ID" value="NZ_JAUSQZ010000001.1"/>
</dbReference>
<dbReference type="Pfam" id="PF03995">
    <property type="entry name" value="Inhibitor_I36"/>
    <property type="match status" value="1"/>
</dbReference>
<gene>
    <name evidence="2" type="ORF">J2S57_006716</name>
</gene>
<protein>
    <recommendedName>
        <fullName evidence="4">Peptidase inhibitor family I36</fullName>
    </recommendedName>
</protein>
<keyword evidence="3" id="KW-1185">Reference proteome</keyword>
<evidence type="ECO:0000313" key="2">
    <source>
        <dbReference type="EMBL" id="MDP9830967.1"/>
    </source>
</evidence>
<dbReference type="Gene3D" id="2.60.20.10">
    <property type="entry name" value="Crystallins"/>
    <property type="match status" value="1"/>
</dbReference>
<dbReference type="Proteomes" id="UP001235712">
    <property type="component" value="Unassembled WGS sequence"/>
</dbReference>
<reference evidence="2 3" key="1">
    <citation type="submission" date="2023-07" db="EMBL/GenBank/DDBJ databases">
        <title>Sequencing the genomes of 1000 actinobacteria strains.</title>
        <authorList>
            <person name="Klenk H.-P."/>
        </authorList>
    </citation>
    <scope>NUCLEOTIDE SEQUENCE [LARGE SCALE GENOMIC DNA]</scope>
    <source>
        <strain evidence="2 3">DSM 44388</strain>
    </source>
</reference>
<comment type="caution">
    <text evidence="2">The sequence shown here is derived from an EMBL/GenBank/DDBJ whole genome shotgun (WGS) entry which is preliminary data.</text>
</comment>
<accession>A0ABT9PE43</accession>
<keyword evidence="1" id="KW-0732">Signal</keyword>
<feature type="signal peptide" evidence="1">
    <location>
        <begin position="1"/>
        <end position="31"/>
    </location>
</feature>
<dbReference type="SUPFAM" id="SSF49695">
    <property type="entry name" value="gamma-Crystallin-like"/>
    <property type="match status" value="1"/>
</dbReference>
<dbReference type="InterPro" id="IPR011024">
    <property type="entry name" value="G_crystallin-like"/>
</dbReference>
<dbReference type="EMBL" id="JAUSQZ010000001">
    <property type="protein sequence ID" value="MDP9830967.1"/>
    <property type="molecule type" value="Genomic_DNA"/>
</dbReference>
<evidence type="ECO:0008006" key="4">
    <source>
        <dbReference type="Google" id="ProtNLM"/>
    </source>
</evidence>
<sequence>MRFAMRATLAASAAVASVAVTALISPATAQAAASDCKSGQVCLFENANYTGGMMTLENGCEKYLGDNWFNNGVAADNHTSSIINNSGSAVFFYNLAQWPSAQAGWHFGVSGNSRMASLVQVTGFWDGAGSDGKGYTINMNEDISAAC</sequence>
<name>A0ABT9PE43_9ACTN</name>
<feature type="chain" id="PRO_5046391609" description="Peptidase inhibitor family I36" evidence="1">
    <location>
        <begin position="32"/>
        <end position="147"/>
    </location>
</feature>
<proteinExistence type="predicted"/>
<evidence type="ECO:0000313" key="3">
    <source>
        <dbReference type="Proteomes" id="UP001235712"/>
    </source>
</evidence>